<evidence type="ECO:0000313" key="2">
    <source>
        <dbReference type="EMBL" id="OEE35299.1"/>
    </source>
</evidence>
<dbReference type="RefSeq" id="WP_017041653.1">
    <property type="nucleotide sequence ID" value="NZ_AJYQ02000078.1"/>
</dbReference>
<dbReference type="Proteomes" id="UP000094741">
    <property type="component" value="Unassembled WGS sequence"/>
</dbReference>
<keyword evidence="1" id="KW-0472">Membrane</keyword>
<proteinExistence type="predicted"/>
<dbReference type="AlphaFoldDB" id="A0A1E5BG93"/>
<gene>
    <name evidence="2" type="ORF">A1QO_00640</name>
</gene>
<evidence type="ECO:0000313" key="3">
    <source>
        <dbReference type="Proteomes" id="UP000094741"/>
    </source>
</evidence>
<protein>
    <submittedName>
        <fullName evidence="2">Uncharacterized protein</fullName>
    </submittedName>
</protein>
<reference evidence="2 3" key="1">
    <citation type="journal article" date="2012" name="Science">
        <title>Ecological populations of bacteria act as socially cohesive units of antibiotic production and resistance.</title>
        <authorList>
            <person name="Cordero O.X."/>
            <person name="Wildschutte H."/>
            <person name="Kirkup B."/>
            <person name="Proehl S."/>
            <person name="Ngo L."/>
            <person name="Hussain F."/>
            <person name="Le Roux F."/>
            <person name="Mincer T."/>
            <person name="Polz M.F."/>
        </authorList>
    </citation>
    <scope>NUCLEOTIDE SEQUENCE [LARGE SCALE GENOMIC DNA]</scope>
    <source>
        <strain evidence="2 3">ZF-129</strain>
    </source>
</reference>
<organism evidence="2 3">
    <name type="scientific">Vibrio genomosp. F10 str. ZF-129</name>
    <dbReference type="NCBI Taxonomy" id="1187848"/>
    <lineage>
        <taxon>Bacteria</taxon>
        <taxon>Pseudomonadati</taxon>
        <taxon>Pseudomonadota</taxon>
        <taxon>Gammaproteobacteria</taxon>
        <taxon>Vibrionales</taxon>
        <taxon>Vibrionaceae</taxon>
        <taxon>Vibrio</taxon>
    </lineage>
</organism>
<comment type="caution">
    <text evidence="2">The sequence shown here is derived from an EMBL/GenBank/DDBJ whole genome shotgun (WGS) entry which is preliminary data.</text>
</comment>
<dbReference type="EMBL" id="AJYQ02000078">
    <property type="protein sequence ID" value="OEE35299.1"/>
    <property type="molecule type" value="Genomic_DNA"/>
</dbReference>
<dbReference type="STRING" id="1187848.A1QO_00640"/>
<evidence type="ECO:0000256" key="1">
    <source>
        <dbReference type="SAM" id="Phobius"/>
    </source>
</evidence>
<sequence length="104" mass="11918">MNDKVHSCESEEPEKNVKTDVVRYGVIAPILVCILGALSGLIAYLTGSTIFDPIVRYTVNITMIIIPFALMRIYFGMPKKKETKWQLTRIASYMIVLSIFICWW</sequence>
<feature type="transmembrane region" description="Helical" evidence="1">
    <location>
        <begin position="21"/>
        <end position="45"/>
    </location>
</feature>
<keyword evidence="1" id="KW-0812">Transmembrane</keyword>
<accession>A0A1E5BG93</accession>
<keyword evidence="1" id="KW-1133">Transmembrane helix</keyword>
<name>A0A1E5BG93_9VIBR</name>
<feature type="transmembrane region" description="Helical" evidence="1">
    <location>
        <begin position="57"/>
        <end position="75"/>
    </location>
</feature>